<dbReference type="EMBL" id="OW240913">
    <property type="protein sequence ID" value="CAH2249633.1"/>
    <property type="molecule type" value="Genomic_DNA"/>
</dbReference>
<feature type="region of interest" description="Disordered" evidence="1">
    <location>
        <begin position="198"/>
        <end position="218"/>
    </location>
</feature>
<evidence type="ECO:0000313" key="3">
    <source>
        <dbReference type="Proteomes" id="UP001295444"/>
    </source>
</evidence>
<evidence type="ECO:0000256" key="1">
    <source>
        <dbReference type="SAM" id="MobiDB-lite"/>
    </source>
</evidence>
<gene>
    <name evidence="2" type="ORF">PECUL_23A033635</name>
</gene>
<proteinExistence type="predicted"/>
<organism evidence="2 3">
    <name type="scientific">Pelobates cultripes</name>
    <name type="common">Western spadefoot toad</name>
    <dbReference type="NCBI Taxonomy" id="61616"/>
    <lineage>
        <taxon>Eukaryota</taxon>
        <taxon>Metazoa</taxon>
        <taxon>Chordata</taxon>
        <taxon>Craniata</taxon>
        <taxon>Vertebrata</taxon>
        <taxon>Euteleostomi</taxon>
        <taxon>Amphibia</taxon>
        <taxon>Batrachia</taxon>
        <taxon>Anura</taxon>
        <taxon>Pelobatoidea</taxon>
        <taxon>Pelobatidae</taxon>
        <taxon>Pelobates</taxon>
    </lineage>
</organism>
<accession>A0AAD1VTG5</accession>
<sequence>MSHHKGKRASEKQDKLHFFGAKQGQAKGALLLEDSQDGIDTDGEQAVNPDPTGLILTTDGLQAMFDSMTSKLQDTLQWSFTDLRTDIQQLGTRTSELESNMEAHVEVHNRLTARVGKVWDEINDYEAKLAVMEDRAHRTMTLRKRITFNIITNLLRSNNIAYRWGYPTKLLVQRNRALSAICTPEDGLQKLKDWGLNTPAQQPEAAGRLPHVRKKALK</sequence>
<protein>
    <submittedName>
        <fullName evidence="2">Uncharacterized protein</fullName>
    </submittedName>
</protein>
<evidence type="ECO:0000313" key="2">
    <source>
        <dbReference type="EMBL" id="CAH2249633.1"/>
    </source>
</evidence>
<name>A0AAD1VTG5_PELCU</name>
<dbReference type="AlphaFoldDB" id="A0AAD1VTG5"/>
<reference evidence="2" key="1">
    <citation type="submission" date="2022-03" db="EMBL/GenBank/DDBJ databases">
        <authorList>
            <person name="Alioto T."/>
            <person name="Alioto T."/>
            <person name="Gomez Garrido J."/>
        </authorList>
    </citation>
    <scope>NUCLEOTIDE SEQUENCE</scope>
</reference>
<keyword evidence="3" id="KW-1185">Reference proteome</keyword>
<dbReference type="Proteomes" id="UP001295444">
    <property type="component" value="Chromosome 02"/>
</dbReference>